<dbReference type="AlphaFoldDB" id="A0A455U9M5"/>
<dbReference type="EMBL" id="AP019514">
    <property type="protein sequence ID" value="BBI60024.1"/>
    <property type="molecule type" value="Genomic_DNA"/>
</dbReference>
<dbReference type="Gene3D" id="1.20.1250.20">
    <property type="entry name" value="MFS general substrate transporter like domains"/>
    <property type="match status" value="1"/>
</dbReference>
<sequence>MSALLLCLLATGITLIAPGLPALGVARFLLGISTGLMSAVAPAYMQLLLVEEDKRVATNYVTASTALGFGLGRR</sequence>
<name>A0A455U9M5_9GAMM</name>
<dbReference type="PROSITE" id="PS50850">
    <property type="entry name" value="MFS"/>
    <property type="match status" value="1"/>
</dbReference>
<accession>A0A455U9M5</accession>
<dbReference type="Proteomes" id="UP000320231">
    <property type="component" value="Chromosome"/>
</dbReference>
<dbReference type="KEGG" id="hsr:HSBAA_13300"/>
<evidence type="ECO:0000256" key="2">
    <source>
        <dbReference type="ARBA" id="ARBA00022989"/>
    </source>
</evidence>
<dbReference type="SUPFAM" id="SSF103473">
    <property type="entry name" value="MFS general substrate transporter"/>
    <property type="match status" value="1"/>
</dbReference>
<evidence type="ECO:0000259" key="5">
    <source>
        <dbReference type="PROSITE" id="PS50850"/>
    </source>
</evidence>
<keyword evidence="1 4" id="KW-0812">Transmembrane</keyword>
<dbReference type="GO" id="GO:0022857">
    <property type="term" value="F:transmembrane transporter activity"/>
    <property type="evidence" value="ECO:0007669"/>
    <property type="project" value="InterPro"/>
</dbReference>
<reference evidence="6 7" key="1">
    <citation type="journal article" date="2019" name="Microbiol. Resour. Announc.">
        <title>Complete Genome Sequence of Halomonas sulfidaeris Strain Esulfide1 Isolated from a Metal Sulfide Rock at a Depth of 2,200 Meters, Obtained Using Nanopore Sequencing.</title>
        <authorList>
            <person name="Saito M."/>
            <person name="Nishigata A."/>
            <person name="Galipon J."/>
            <person name="Arakawa K."/>
        </authorList>
    </citation>
    <scope>NUCLEOTIDE SEQUENCE [LARGE SCALE GENOMIC DNA]</scope>
    <source>
        <strain evidence="6 7">ATCC BAA-803</strain>
    </source>
</reference>
<protein>
    <recommendedName>
        <fullName evidence="5">Major facilitator superfamily (MFS) profile domain-containing protein</fullName>
    </recommendedName>
</protein>
<keyword evidence="2 4" id="KW-1133">Transmembrane helix</keyword>
<organism evidence="6 7">
    <name type="scientific">Vreelandella sulfidaeris</name>
    <dbReference type="NCBI Taxonomy" id="115553"/>
    <lineage>
        <taxon>Bacteria</taxon>
        <taxon>Pseudomonadati</taxon>
        <taxon>Pseudomonadota</taxon>
        <taxon>Gammaproteobacteria</taxon>
        <taxon>Oceanospirillales</taxon>
        <taxon>Halomonadaceae</taxon>
        <taxon>Vreelandella</taxon>
    </lineage>
</organism>
<evidence type="ECO:0000256" key="3">
    <source>
        <dbReference type="ARBA" id="ARBA00023136"/>
    </source>
</evidence>
<evidence type="ECO:0000313" key="7">
    <source>
        <dbReference type="Proteomes" id="UP000320231"/>
    </source>
</evidence>
<proteinExistence type="predicted"/>
<evidence type="ECO:0000313" key="6">
    <source>
        <dbReference type="EMBL" id="BBI60024.1"/>
    </source>
</evidence>
<dbReference type="InterPro" id="IPR020846">
    <property type="entry name" value="MFS_dom"/>
</dbReference>
<evidence type="ECO:0000256" key="1">
    <source>
        <dbReference type="ARBA" id="ARBA00022692"/>
    </source>
</evidence>
<feature type="domain" description="Major facilitator superfamily (MFS) profile" evidence="5">
    <location>
        <begin position="1"/>
        <end position="74"/>
    </location>
</feature>
<dbReference type="InterPro" id="IPR036259">
    <property type="entry name" value="MFS_trans_sf"/>
</dbReference>
<keyword evidence="3 4" id="KW-0472">Membrane</keyword>
<feature type="transmembrane region" description="Helical" evidence="4">
    <location>
        <begin position="29"/>
        <end position="50"/>
    </location>
</feature>
<gene>
    <name evidence="6" type="ORF">HSBAA_13300</name>
</gene>
<evidence type="ECO:0000256" key="4">
    <source>
        <dbReference type="SAM" id="Phobius"/>
    </source>
</evidence>